<dbReference type="GO" id="GO:0009279">
    <property type="term" value="C:cell outer membrane"/>
    <property type="evidence" value="ECO:0007669"/>
    <property type="project" value="UniProtKB-SubCell"/>
</dbReference>
<dbReference type="InterPro" id="IPR010583">
    <property type="entry name" value="MipA"/>
</dbReference>
<feature type="chain" id="PRO_5021362638" evidence="6">
    <location>
        <begin position="36"/>
        <end position="337"/>
    </location>
</feature>
<evidence type="ECO:0000256" key="6">
    <source>
        <dbReference type="SAM" id="SignalP"/>
    </source>
</evidence>
<evidence type="ECO:0000256" key="4">
    <source>
        <dbReference type="ARBA" id="ARBA00023136"/>
    </source>
</evidence>
<proteinExistence type="inferred from homology"/>
<accession>A0A501X1C3</accession>
<dbReference type="EMBL" id="VFRP01000001">
    <property type="protein sequence ID" value="TPE53686.1"/>
    <property type="molecule type" value="Genomic_DNA"/>
</dbReference>
<evidence type="ECO:0000256" key="5">
    <source>
        <dbReference type="ARBA" id="ARBA00023237"/>
    </source>
</evidence>
<feature type="signal peptide" evidence="6">
    <location>
        <begin position="1"/>
        <end position="35"/>
    </location>
</feature>
<evidence type="ECO:0000313" key="8">
    <source>
        <dbReference type="Proteomes" id="UP000319255"/>
    </source>
</evidence>
<dbReference type="OrthoDB" id="5462484at2"/>
<gene>
    <name evidence="7" type="ORF">FJM51_01160</name>
</gene>
<dbReference type="PANTHER" id="PTHR38776">
    <property type="entry name" value="MLTA-INTERACTING PROTEIN-RELATED"/>
    <property type="match status" value="1"/>
</dbReference>
<sequence>MLFWTAPASTALARALAPAARALILGALLAGAARAEEPTLAAPPAGGAPAVDPTPGSWIGTAHPLDDLYADVYELVRPPVLAPGARTTGILPAFIYGNGMFDAEQPDFVATIRGGVRFSPAYFGSTTIRSGPDIGLRLDRLELPGGVTLGSNDAVGFLRGFGPRLSARYIRARNSDDYDEIRGLDDVPFSLELGGGLGYERHYYRAYADLRYGVIGNHAWSGELGADGIAYPYEGLTLTLGPRVSFGSQRFMDTYFGVSPSEAETSGLPAYQPGSGVYGAGMELGARYLFNERWGIEGAARWTRLTNGAADSPIVENGSDDQYTVRFDLSRRISLDF</sequence>
<evidence type="ECO:0000256" key="3">
    <source>
        <dbReference type="ARBA" id="ARBA00022729"/>
    </source>
</evidence>
<reference evidence="7 8" key="1">
    <citation type="submission" date="2019-06" db="EMBL/GenBank/DDBJ databases">
        <title>A novel bacterium of genus Amaricoccus, isolated from marine sediment.</title>
        <authorList>
            <person name="Huang H."/>
            <person name="Mo K."/>
            <person name="Hu Y."/>
        </authorList>
    </citation>
    <scope>NUCLEOTIDE SEQUENCE [LARGE SCALE GENOMIC DNA]</scope>
    <source>
        <strain evidence="7 8">HB172011</strain>
    </source>
</reference>
<protein>
    <submittedName>
        <fullName evidence="7">MipA/OmpV family protein</fullName>
    </submittedName>
</protein>
<keyword evidence="4" id="KW-0472">Membrane</keyword>
<keyword evidence="8" id="KW-1185">Reference proteome</keyword>
<dbReference type="RefSeq" id="WP_140452264.1">
    <property type="nucleotide sequence ID" value="NZ_VFRP01000001.1"/>
</dbReference>
<name>A0A501X1C3_9RHOB</name>
<evidence type="ECO:0000256" key="1">
    <source>
        <dbReference type="ARBA" id="ARBA00004442"/>
    </source>
</evidence>
<dbReference type="Pfam" id="PF06629">
    <property type="entry name" value="MipA"/>
    <property type="match status" value="1"/>
</dbReference>
<keyword evidence="5" id="KW-0998">Cell outer membrane</keyword>
<evidence type="ECO:0000256" key="2">
    <source>
        <dbReference type="ARBA" id="ARBA00005722"/>
    </source>
</evidence>
<dbReference type="PANTHER" id="PTHR38776:SF1">
    <property type="entry name" value="MLTA-INTERACTING PROTEIN-RELATED"/>
    <property type="match status" value="1"/>
</dbReference>
<comment type="caution">
    <text evidence="7">The sequence shown here is derived from an EMBL/GenBank/DDBJ whole genome shotgun (WGS) entry which is preliminary data.</text>
</comment>
<dbReference type="AlphaFoldDB" id="A0A501X1C3"/>
<comment type="subcellular location">
    <subcellularLocation>
        <location evidence="1">Cell outer membrane</location>
    </subcellularLocation>
</comment>
<dbReference type="Proteomes" id="UP000319255">
    <property type="component" value="Unassembled WGS sequence"/>
</dbReference>
<comment type="similarity">
    <text evidence="2">Belongs to the MipA/OmpV family.</text>
</comment>
<evidence type="ECO:0000313" key="7">
    <source>
        <dbReference type="EMBL" id="TPE53686.1"/>
    </source>
</evidence>
<keyword evidence="3 6" id="KW-0732">Signal</keyword>
<organism evidence="7 8">
    <name type="scientific">Amaricoccus solimangrovi</name>
    <dbReference type="NCBI Taxonomy" id="2589815"/>
    <lineage>
        <taxon>Bacteria</taxon>
        <taxon>Pseudomonadati</taxon>
        <taxon>Pseudomonadota</taxon>
        <taxon>Alphaproteobacteria</taxon>
        <taxon>Rhodobacterales</taxon>
        <taxon>Paracoccaceae</taxon>
        <taxon>Amaricoccus</taxon>
    </lineage>
</organism>